<dbReference type="PANTHER" id="PTHR43085">
    <property type="entry name" value="HEXOKINASE FAMILY MEMBER"/>
    <property type="match status" value="1"/>
</dbReference>
<dbReference type="CDD" id="cd01167">
    <property type="entry name" value="bac_FRK"/>
    <property type="match status" value="1"/>
</dbReference>
<dbReference type="Gene3D" id="3.40.1190.20">
    <property type="match status" value="1"/>
</dbReference>
<dbReference type="AlphaFoldDB" id="A0A6J7PE05"/>
<dbReference type="Pfam" id="PF00294">
    <property type="entry name" value="PfkB"/>
    <property type="match status" value="1"/>
</dbReference>
<evidence type="ECO:0000256" key="3">
    <source>
        <dbReference type="ARBA" id="ARBA00022741"/>
    </source>
</evidence>
<evidence type="ECO:0000256" key="5">
    <source>
        <dbReference type="ARBA" id="ARBA00022840"/>
    </source>
</evidence>
<dbReference type="SUPFAM" id="SSF53613">
    <property type="entry name" value="Ribokinase-like"/>
    <property type="match status" value="1"/>
</dbReference>
<dbReference type="InterPro" id="IPR050306">
    <property type="entry name" value="PfkB_Carbo_kinase"/>
</dbReference>
<keyword evidence="3" id="KW-0547">Nucleotide-binding</keyword>
<dbReference type="InterPro" id="IPR011611">
    <property type="entry name" value="PfkB_dom"/>
</dbReference>
<dbReference type="InterPro" id="IPR002173">
    <property type="entry name" value="Carboh/pur_kinase_PfkB_CS"/>
</dbReference>
<dbReference type="InterPro" id="IPR029056">
    <property type="entry name" value="Ribokinase-like"/>
</dbReference>
<evidence type="ECO:0000256" key="2">
    <source>
        <dbReference type="ARBA" id="ARBA00022679"/>
    </source>
</evidence>
<keyword evidence="4" id="KW-0418">Kinase</keyword>
<evidence type="ECO:0000256" key="1">
    <source>
        <dbReference type="ARBA" id="ARBA00010688"/>
    </source>
</evidence>
<evidence type="ECO:0000259" key="6">
    <source>
        <dbReference type="Pfam" id="PF00294"/>
    </source>
</evidence>
<keyword evidence="5" id="KW-0067">ATP-binding</keyword>
<evidence type="ECO:0000313" key="7">
    <source>
        <dbReference type="EMBL" id="CAB5003616.1"/>
    </source>
</evidence>
<keyword evidence="2" id="KW-0808">Transferase</keyword>
<sequence>MIYVIGEALIDIIVDVEGNVLATVAGGAPLNTARTISRLGVPATFVGGISTDAFGNRIMRLLAEDGVHYAFDSQVPEPTTLAIAELDQHGGATYRFVMDKTSATAVTPDAALAVIGSDCRALHAGTLGLVLQPLADATRAVVESSPAERLVMIDPNCRPSVMESSDTFRRTLDSVLARADIVKVSSEDLEFMSPALDAQTAAQVLQRDSGALVLFTDGPNSVQIIATAETVTIEVPKVKVVDTVGAGDSFGGGFLAQWLGRGLGRKDLTDLAAIVEAATFGIKVAGITCQRAGADPPRASELSAG</sequence>
<protein>
    <submittedName>
        <fullName evidence="7">Unannotated protein</fullName>
    </submittedName>
</protein>
<dbReference type="PROSITE" id="PS00584">
    <property type="entry name" value="PFKB_KINASES_2"/>
    <property type="match status" value="1"/>
</dbReference>
<name>A0A6J7PE05_9ZZZZ</name>
<dbReference type="GO" id="GO:0016301">
    <property type="term" value="F:kinase activity"/>
    <property type="evidence" value="ECO:0007669"/>
    <property type="project" value="UniProtKB-KW"/>
</dbReference>
<dbReference type="EMBL" id="CAFBPA010000078">
    <property type="protein sequence ID" value="CAB5003616.1"/>
    <property type="molecule type" value="Genomic_DNA"/>
</dbReference>
<gene>
    <name evidence="7" type="ORF">UFOPK4043_00661</name>
</gene>
<feature type="domain" description="Carbohydrate kinase PfkB" evidence="6">
    <location>
        <begin position="2"/>
        <end position="296"/>
    </location>
</feature>
<accession>A0A6J7PE05</accession>
<dbReference type="GO" id="GO:0005524">
    <property type="term" value="F:ATP binding"/>
    <property type="evidence" value="ECO:0007669"/>
    <property type="project" value="UniProtKB-KW"/>
</dbReference>
<dbReference type="PANTHER" id="PTHR43085:SF1">
    <property type="entry name" value="PSEUDOURIDINE KINASE-RELATED"/>
    <property type="match status" value="1"/>
</dbReference>
<evidence type="ECO:0000256" key="4">
    <source>
        <dbReference type="ARBA" id="ARBA00022777"/>
    </source>
</evidence>
<reference evidence="7" key="1">
    <citation type="submission" date="2020-05" db="EMBL/GenBank/DDBJ databases">
        <authorList>
            <person name="Chiriac C."/>
            <person name="Salcher M."/>
            <person name="Ghai R."/>
            <person name="Kavagutti S V."/>
        </authorList>
    </citation>
    <scope>NUCLEOTIDE SEQUENCE</scope>
</reference>
<organism evidence="7">
    <name type="scientific">freshwater metagenome</name>
    <dbReference type="NCBI Taxonomy" id="449393"/>
    <lineage>
        <taxon>unclassified sequences</taxon>
        <taxon>metagenomes</taxon>
        <taxon>ecological metagenomes</taxon>
    </lineage>
</organism>
<comment type="similarity">
    <text evidence="1">Belongs to the carbohydrate kinase PfkB family.</text>
</comment>
<proteinExistence type="inferred from homology"/>